<organism evidence="2 3">
    <name type="scientific">Austropuccinia psidii MF-1</name>
    <dbReference type="NCBI Taxonomy" id="1389203"/>
    <lineage>
        <taxon>Eukaryota</taxon>
        <taxon>Fungi</taxon>
        <taxon>Dikarya</taxon>
        <taxon>Basidiomycota</taxon>
        <taxon>Pucciniomycotina</taxon>
        <taxon>Pucciniomycetes</taxon>
        <taxon>Pucciniales</taxon>
        <taxon>Sphaerophragmiaceae</taxon>
        <taxon>Austropuccinia</taxon>
    </lineage>
</organism>
<dbReference type="OrthoDB" id="9996331at2759"/>
<dbReference type="Pfam" id="PF13358">
    <property type="entry name" value="DDE_3"/>
    <property type="match status" value="1"/>
</dbReference>
<feature type="domain" description="Tc1-like transposase DDE" evidence="1">
    <location>
        <begin position="257"/>
        <end position="355"/>
    </location>
</feature>
<dbReference type="CDD" id="cd00090">
    <property type="entry name" value="HTH_ARSR"/>
    <property type="match status" value="1"/>
</dbReference>
<accession>A0A9Q3EG83</accession>
<dbReference type="Proteomes" id="UP000765509">
    <property type="component" value="Unassembled WGS sequence"/>
</dbReference>
<reference evidence="2" key="1">
    <citation type="submission" date="2021-03" db="EMBL/GenBank/DDBJ databases">
        <title>Draft genome sequence of rust myrtle Austropuccinia psidii MF-1, a brazilian biotype.</title>
        <authorList>
            <person name="Quecine M.C."/>
            <person name="Pachon D.M.R."/>
            <person name="Bonatelli M.L."/>
            <person name="Correr F.H."/>
            <person name="Franceschini L.M."/>
            <person name="Leite T.F."/>
            <person name="Margarido G.R.A."/>
            <person name="Almeida C.A."/>
            <person name="Ferrarezi J.A."/>
            <person name="Labate C.A."/>
        </authorList>
    </citation>
    <scope>NUCLEOTIDE SEQUENCE</scope>
    <source>
        <strain evidence="2">MF-1</strain>
    </source>
</reference>
<dbReference type="InterPro" id="IPR036388">
    <property type="entry name" value="WH-like_DNA-bd_sf"/>
</dbReference>
<proteinExistence type="predicted"/>
<evidence type="ECO:0000259" key="1">
    <source>
        <dbReference type="Pfam" id="PF13358"/>
    </source>
</evidence>
<name>A0A9Q3EG83_9BASI</name>
<dbReference type="Gene3D" id="1.10.10.10">
    <property type="entry name" value="Winged helix-like DNA-binding domain superfamily/Winged helix DNA-binding domain"/>
    <property type="match status" value="1"/>
</dbReference>
<dbReference type="InterPro" id="IPR036397">
    <property type="entry name" value="RNaseH_sf"/>
</dbReference>
<dbReference type="InterPro" id="IPR009057">
    <property type="entry name" value="Homeodomain-like_sf"/>
</dbReference>
<dbReference type="Pfam" id="PF13551">
    <property type="entry name" value="HTH_29"/>
    <property type="match status" value="1"/>
</dbReference>
<evidence type="ECO:0000313" key="2">
    <source>
        <dbReference type="EMBL" id="MBW0519502.1"/>
    </source>
</evidence>
<dbReference type="InterPro" id="IPR011991">
    <property type="entry name" value="ArsR-like_HTH"/>
</dbReference>
<evidence type="ECO:0000313" key="3">
    <source>
        <dbReference type="Proteomes" id="UP000765509"/>
    </source>
</evidence>
<dbReference type="InterPro" id="IPR038717">
    <property type="entry name" value="Tc1-like_DDE_dom"/>
</dbReference>
<dbReference type="PANTHER" id="PTHR46068">
    <property type="entry name" value="PROTEIN CBG27172"/>
    <property type="match status" value="1"/>
</dbReference>
<dbReference type="PANTHER" id="PTHR46068:SF1">
    <property type="entry name" value="TRANSPOSASE IS30-LIKE HTH DOMAIN-CONTAINING PROTEIN"/>
    <property type="match status" value="1"/>
</dbReference>
<dbReference type="EMBL" id="AVOT02027441">
    <property type="protein sequence ID" value="MBW0519502.1"/>
    <property type="molecule type" value="Genomic_DNA"/>
</dbReference>
<keyword evidence="3" id="KW-1185">Reference proteome</keyword>
<gene>
    <name evidence="2" type="ORF">O181_059217</name>
</gene>
<protein>
    <recommendedName>
        <fullName evidence="1">Tc1-like transposase DDE domain-containing protein</fullName>
    </recommendedName>
</protein>
<comment type="caution">
    <text evidence="2">The sequence shown here is derived from an EMBL/GenBank/DDBJ whole genome shotgun (WGS) entry which is preliminary data.</text>
</comment>
<sequence length="406" mass="46411">MNFSFVPQRRICALQQQRIDRLELPGCPVAPRQLSSFDDARCSRSGHRRENMTPPTLKKKPLSLELKGRIVGMHEGGLPSSEIARRLELSRYTVYHIISRFQRRGTVATAARSGRPQKLNSADKEELSRLLTSDTKKSFEEITNTLSTRVCSRTVRRRAQEMGYYPKVMAPQHKRTNRREASRLQFSLKHRFWTIEDWKQVIWTDVLSFEARVPNPQICICHEQTQNYPAECIAPELQTQTISITVWAAFCGDRKADLVIVHQGKKTGKNYVDMVYEMGLGPLLDQDGFPQGAILMEDGEHIHQSIACKQWRMKRQLATLDWPAQSPDLNPIKTLSKLLQDMVQNIYKPQNLDQMKAAVFQAWSNVGVECLQSLLGSMFKRLEDVIQAEGGPTGWEPTAQTFGDQQ</sequence>
<dbReference type="GO" id="GO:0003676">
    <property type="term" value="F:nucleic acid binding"/>
    <property type="evidence" value="ECO:0007669"/>
    <property type="project" value="InterPro"/>
</dbReference>
<dbReference type="SUPFAM" id="SSF46689">
    <property type="entry name" value="Homeodomain-like"/>
    <property type="match status" value="1"/>
</dbReference>
<dbReference type="AlphaFoldDB" id="A0A9Q3EG83"/>
<dbReference type="Gene3D" id="3.30.420.10">
    <property type="entry name" value="Ribonuclease H-like superfamily/Ribonuclease H"/>
    <property type="match status" value="1"/>
</dbReference>